<dbReference type="AlphaFoldDB" id="I4H1Y7"/>
<dbReference type="Gene3D" id="3.30.160.250">
    <property type="match status" value="1"/>
</dbReference>
<dbReference type="PANTHER" id="PTHR34504">
    <property type="entry name" value="ANTITOXIN HICB"/>
    <property type="match status" value="1"/>
</dbReference>
<dbReference type="InterPro" id="IPR051404">
    <property type="entry name" value="TA_system_antitoxin"/>
</dbReference>
<evidence type="ECO:0008006" key="3">
    <source>
        <dbReference type="Google" id="ProtNLM"/>
    </source>
</evidence>
<organism evidence="1 2">
    <name type="scientific">Microcystis aeruginosa PCC 9807</name>
    <dbReference type="NCBI Taxonomy" id="1160283"/>
    <lineage>
        <taxon>Bacteria</taxon>
        <taxon>Bacillati</taxon>
        <taxon>Cyanobacteriota</taxon>
        <taxon>Cyanophyceae</taxon>
        <taxon>Oscillatoriophycideae</taxon>
        <taxon>Chroococcales</taxon>
        <taxon>Microcystaceae</taxon>
        <taxon>Microcystis</taxon>
    </lineage>
</organism>
<sequence>MAELSSKITAIIYSGEQQEYVAECAEISVVTQGNTLDEVVNNLKEAVLLHLEGEEPSEFGLVAKPSLQITVELQPEVLRYLVWFDRGA</sequence>
<accession>I4H1Y7</accession>
<dbReference type="PANTHER" id="PTHR34504:SF2">
    <property type="entry name" value="UPF0150 PROTEIN SSL0259"/>
    <property type="match status" value="1"/>
</dbReference>
<protein>
    <recommendedName>
        <fullName evidence="3">HicB-like antitoxin of toxin-antitoxin system domain-containing protein</fullName>
    </recommendedName>
</protein>
<reference evidence="1 2" key="1">
    <citation type="submission" date="2012-04" db="EMBL/GenBank/DDBJ databases">
        <authorList>
            <person name="Genoscope - CEA"/>
        </authorList>
    </citation>
    <scope>NUCLEOTIDE SEQUENCE [LARGE SCALE GENOMIC DNA]</scope>
    <source>
        <strain evidence="1 2">9807</strain>
    </source>
</reference>
<name>I4H1Y7_MICAE</name>
<dbReference type="HOGENOM" id="CLU_114047_10_1_3"/>
<dbReference type="EMBL" id="CAIM01000084">
    <property type="protein sequence ID" value="CCI16061.1"/>
    <property type="molecule type" value="Genomic_DNA"/>
</dbReference>
<dbReference type="SUPFAM" id="SSF143100">
    <property type="entry name" value="TTHA1013/TTHA0281-like"/>
    <property type="match status" value="1"/>
</dbReference>
<dbReference type="Proteomes" id="UP000003613">
    <property type="component" value="Unassembled WGS sequence"/>
</dbReference>
<evidence type="ECO:0000313" key="1">
    <source>
        <dbReference type="EMBL" id="CCI16061.1"/>
    </source>
</evidence>
<gene>
    <name evidence="1" type="ORF">MICAF_1740017</name>
</gene>
<dbReference type="InterPro" id="IPR035069">
    <property type="entry name" value="TTHA1013/TTHA0281-like"/>
</dbReference>
<dbReference type="RefSeq" id="WP_002786745.1">
    <property type="nucleotide sequence ID" value="NZ_HE973342.1"/>
</dbReference>
<proteinExistence type="predicted"/>
<comment type="caution">
    <text evidence="1">The sequence shown here is derived from an EMBL/GenBank/DDBJ whole genome shotgun (WGS) entry which is preliminary data.</text>
</comment>
<evidence type="ECO:0000313" key="2">
    <source>
        <dbReference type="Proteomes" id="UP000003613"/>
    </source>
</evidence>